<reference evidence="2" key="1">
    <citation type="submission" date="2023-06" db="EMBL/GenBank/DDBJ databases">
        <authorList>
            <consortium name="Lawrence Berkeley National Laboratory"/>
            <person name="Ahrendt S."/>
            <person name="Sahu N."/>
            <person name="Indic B."/>
            <person name="Wong-Bajracharya J."/>
            <person name="Merenyi Z."/>
            <person name="Ke H.-M."/>
            <person name="Monk M."/>
            <person name="Kocsube S."/>
            <person name="Drula E."/>
            <person name="Lipzen A."/>
            <person name="Balint B."/>
            <person name="Henrissat B."/>
            <person name="Andreopoulos B."/>
            <person name="Martin F.M."/>
            <person name="Harder C.B."/>
            <person name="Rigling D."/>
            <person name="Ford K.L."/>
            <person name="Foster G.D."/>
            <person name="Pangilinan J."/>
            <person name="Papanicolaou A."/>
            <person name="Barry K."/>
            <person name="LaButti K."/>
            <person name="Viragh M."/>
            <person name="Koriabine M."/>
            <person name="Yan M."/>
            <person name="Riley R."/>
            <person name="Champramary S."/>
            <person name="Plett K.L."/>
            <person name="Tsai I.J."/>
            <person name="Slot J."/>
            <person name="Sipos G."/>
            <person name="Plett J."/>
            <person name="Nagy L.G."/>
            <person name="Grigoriev I.V."/>
        </authorList>
    </citation>
    <scope>NUCLEOTIDE SEQUENCE</scope>
    <source>
        <strain evidence="2">HWK02</strain>
    </source>
</reference>
<accession>A0AA39PY16</accession>
<sequence>MSSTNTDLRELKEGHLTAKNAVQSRELGDSSKLDSWLWGAIKPENLSESAEEEWVTEIRRVKWMRDHADLDRWTEEVELLEEERRHVELSHCQTAEVWTKIAKKSDMESGASAYAYKVADVYSNLATHCVKEWEKALKKAEQIREEDHHRQAEEDIKAQEEDKLI</sequence>
<name>A0AA39PY16_9AGAR</name>
<feature type="region of interest" description="Disordered" evidence="1">
    <location>
        <begin position="1"/>
        <end position="29"/>
    </location>
</feature>
<feature type="compositionally biased region" description="Basic and acidic residues" evidence="1">
    <location>
        <begin position="7"/>
        <end position="16"/>
    </location>
</feature>
<feature type="region of interest" description="Disordered" evidence="1">
    <location>
        <begin position="141"/>
        <end position="165"/>
    </location>
</feature>
<dbReference type="AlphaFoldDB" id="A0AA39PY16"/>
<evidence type="ECO:0000313" key="2">
    <source>
        <dbReference type="EMBL" id="KAK0492697.1"/>
    </source>
</evidence>
<proteinExistence type="predicted"/>
<keyword evidence="3" id="KW-1185">Reference proteome</keyword>
<comment type="caution">
    <text evidence="2">The sequence shown here is derived from an EMBL/GenBank/DDBJ whole genome shotgun (WGS) entry which is preliminary data.</text>
</comment>
<protein>
    <submittedName>
        <fullName evidence="2">Uncharacterized protein</fullName>
    </submittedName>
</protein>
<organism evidence="2 3">
    <name type="scientific">Armillaria luteobubalina</name>
    <dbReference type="NCBI Taxonomy" id="153913"/>
    <lineage>
        <taxon>Eukaryota</taxon>
        <taxon>Fungi</taxon>
        <taxon>Dikarya</taxon>
        <taxon>Basidiomycota</taxon>
        <taxon>Agaricomycotina</taxon>
        <taxon>Agaricomycetes</taxon>
        <taxon>Agaricomycetidae</taxon>
        <taxon>Agaricales</taxon>
        <taxon>Marasmiineae</taxon>
        <taxon>Physalacriaceae</taxon>
        <taxon>Armillaria</taxon>
    </lineage>
</organism>
<dbReference type="EMBL" id="JAUEPU010000028">
    <property type="protein sequence ID" value="KAK0492697.1"/>
    <property type="molecule type" value="Genomic_DNA"/>
</dbReference>
<gene>
    <name evidence="2" type="ORF">EDD18DRAFT_1357534</name>
</gene>
<dbReference type="Proteomes" id="UP001175228">
    <property type="component" value="Unassembled WGS sequence"/>
</dbReference>
<evidence type="ECO:0000256" key="1">
    <source>
        <dbReference type="SAM" id="MobiDB-lite"/>
    </source>
</evidence>
<evidence type="ECO:0000313" key="3">
    <source>
        <dbReference type="Proteomes" id="UP001175228"/>
    </source>
</evidence>